<organism evidence="9 10">
    <name type="scientific">Conoideocrella luteorostrata</name>
    <dbReference type="NCBI Taxonomy" id="1105319"/>
    <lineage>
        <taxon>Eukaryota</taxon>
        <taxon>Fungi</taxon>
        <taxon>Dikarya</taxon>
        <taxon>Ascomycota</taxon>
        <taxon>Pezizomycotina</taxon>
        <taxon>Sordariomycetes</taxon>
        <taxon>Hypocreomycetidae</taxon>
        <taxon>Hypocreales</taxon>
        <taxon>Clavicipitaceae</taxon>
        <taxon>Conoideocrella</taxon>
    </lineage>
</organism>
<evidence type="ECO:0000256" key="7">
    <source>
        <dbReference type="SAM" id="SignalP"/>
    </source>
</evidence>
<dbReference type="PANTHER" id="PTHR43806">
    <property type="entry name" value="PEPTIDASE S8"/>
    <property type="match status" value="1"/>
</dbReference>
<dbReference type="InterPro" id="IPR023827">
    <property type="entry name" value="Peptidase_S8_Asp-AS"/>
</dbReference>
<keyword evidence="7" id="KW-0732">Signal</keyword>
<dbReference type="AlphaFoldDB" id="A0AAJ0G2W8"/>
<dbReference type="EMBL" id="JASWJB010000002">
    <property type="protein sequence ID" value="KAK2616821.1"/>
    <property type="molecule type" value="Genomic_DNA"/>
</dbReference>
<dbReference type="Proteomes" id="UP001251528">
    <property type="component" value="Unassembled WGS sequence"/>
</dbReference>
<feature type="domain" description="Peptidase S8/S53" evidence="8">
    <location>
        <begin position="182"/>
        <end position="403"/>
    </location>
</feature>
<comment type="similarity">
    <text evidence="1 5">Belongs to the peptidase S8 family.</text>
</comment>
<sequence>MRFMFVILFILPTIFGMNACENKALSQHLRYPEKKTYIVGFKDSTSVEQQDQLVSKLRAKINFKFIKTFAGIVVKISKEIKKMFEESGLVEWIQENIFTPLSELEFPEFEVPEISFKRSQQLESRQPTATIGAGEYDSSDVESTIKIRSYMEKWQNEAPWGLARLSHAKTNQKAYHYHGSAGRDTCVVVIDSGIDAKNPEFGDRARFLKTFSRGLNDVVSGHGTQLASIIGGKTYGVAKRTKIYSIKVTNDMYCGVEHLKVIKAMEYIIDVAPTLKCSKGITVLLPQGDFNSISFQKAASSLADAGIFVVIPAGNRGIEAERITAAIDPRVCIVGATDRNDRLWKWSNYGKHVDILAPGVEIQTLDSRVKRLGVKKASKVIVGSSTSLAAAHVAGLGAYLLGLGKSPKTLCNYIVNNGIENTIDYSESKDSRQETPNVLANNGFLE</sequence>
<dbReference type="GO" id="GO:0004252">
    <property type="term" value="F:serine-type endopeptidase activity"/>
    <property type="evidence" value="ECO:0007669"/>
    <property type="project" value="UniProtKB-UniRule"/>
</dbReference>
<accession>A0AAJ0G2W8</accession>
<feature type="active site" description="Charge relay system" evidence="5">
    <location>
        <position position="222"/>
    </location>
</feature>
<evidence type="ECO:0000256" key="5">
    <source>
        <dbReference type="PROSITE-ProRule" id="PRU01240"/>
    </source>
</evidence>
<evidence type="ECO:0000313" key="10">
    <source>
        <dbReference type="Proteomes" id="UP001251528"/>
    </source>
</evidence>
<evidence type="ECO:0000256" key="3">
    <source>
        <dbReference type="ARBA" id="ARBA00022801"/>
    </source>
</evidence>
<dbReference type="Gene3D" id="3.30.70.80">
    <property type="entry name" value="Peptidase S8 propeptide/proteinase inhibitor I9"/>
    <property type="match status" value="1"/>
</dbReference>
<proteinExistence type="inferred from homology"/>
<dbReference type="PANTHER" id="PTHR43806:SF58">
    <property type="entry name" value="ALKALINE PROTEASE 1-RELATED"/>
    <property type="match status" value="1"/>
</dbReference>
<dbReference type="Gene3D" id="3.40.50.200">
    <property type="entry name" value="Peptidase S8/S53 domain"/>
    <property type="match status" value="1"/>
</dbReference>
<feature type="active site" description="Charge relay system" evidence="5">
    <location>
        <position position="191"/>
    </location>
</feature>
<dbReference type="InterPro" id="IPR015500">
    <property type="entry name" value="Peptidase_S8_subtilisin-rel"/>
</dbReference>
<evidence type="ECO:0000256" key="4">
    <source>
        <dbReference type="ARBA" id="ARBA00022825"/>
    </source>
</evidence>
<dbReference type="InterPro" id="IPR000209">
    <property type="entry name" value="Peptidase_S8/S53_dom"/>
</dbReference>
<comment type="caution">
    <text evidence="9">The sequence shown here is derived from an EMBL/GenBank/DDBJ whole genome shotgun (WGS) entry which is preliminary data.</text>
</comment>
<feature type="signal peptide" evidence="7">
    <location>
        <begin position="1"/>
        <end position="19"/>
    </location>
</feature>
<gene>
    <name evidence="9" type="ORF">QQS21_000198</name>
</gene>
<dbReference type="PROSITE" id="PS00136">
    <property type="entry name" value="SUBTILASE_ASP"/>
    <property type="match status" value="1"/>
</dbReference>
<protein>
    <recommendedName>
        <fullName evidence="8">Peptidase S8/S53 domain-containing protein</fullName>
    </recommendedName>
</protein>
<dbReference type="PROSITE" id="PS51892">
    <property type="entry name" value="SUBTILASE"/>
    <property type="match status" value="1"/>
</dbReference>
<dbReference type="SUPFAM" id="SSF52743">
    <property type="entry name" value="Subtilisin-like"/>
    <property type="match status" value="1"/>
</dbReference>
<keyword evidence="3 5" id="KW-0378">Hydrolase</keyword>
<dbReference type="PRINTS" id="PR00723">
    <property type="entry name" value="SUBTILISIN"/>
</dbReference>
<feature type="active site" description="Charge relay system" evidence="5">
    <location>
        <position position="387"/>
    </location>
</feature>
<reference evidence="9" key="1">
    <citation type="submission" date="2023-06" db="EMBL/GenBank/DDBJ databases">
        <title>Conoideocrella luteorostrata (Hypocreales: Clavicipitaceae), a potential biocontrol fungus for elongate hemlock scale in United States Christmas tree production areas.</title>
        <authorList>
            <person name="Barrett H."/>
            <person name="Lovett B."/>
            <person name="Macias A.M."/>
            <person name="Stajich J.E."/>
            <person name="Kasson M.T."/>
        </authorList>
    </citation>
    <scope>NUCLEOTIDE SEQUENCE</scope>
    <source>
        <strain evidence="9">ARSEF 14590</strain>
    </source>
</reference>
<dbReference type="InterPro" id="IPR037045">
    <property type="entry name" value="S8pro/Inhibitor_I9_sf"/>
</dbReference>
<evidence type="ECO:0000256" key="2">
    <source>
        <dbReference type="ARBA" id="ARBA00022670"/>
    </source>
</evidence>
<keyword evidence="4 5" id="KW-0720">Serine protease</keyword>
<evidence type="ECO:0000256" key="6">
    <source>
        <dbReference type="SAM" id="MobiDB-lite"/>
    </source>
</evidence>
<keyword evidence="10" id="KW-1185">Reference proteome</keyword>
<dbReference type="Pfam" id="PF00082">
    <property type="entry name" value="Peptidase_S8"/>
    <property type="match status" value="1"/>
</dbReference>
<feature type="region of interest" description="Disordered" evidence="6">
    <location>
        <begin position="426"/>
        <end position="446"/>
    </location>
</feature>
<feature type="chain" id="PRO_5042515768" description="Peptidase S8/S53 domain-containing protein" evidence="7">
    <location>
        <begin position="20"/>
        <end position="446"/>
    </location>
</feature>
<dbReference type="InterPro" id="IPR050131">
    <property type="entry name" value="Peptidase_S8_subtilisin-like"/>
</dbReference>
<dbReference type="InterPro" id="IPR036852">
    <property type="entry name" value="Peptidase_S8/S53_dom_sf"/>
</dbReference>
<dbReference type="GO" id="GO:0006508">
    <property type="term" value="P:proteolysis"/>
    <property type="evidence" value="ECO:0007669"/>
    <property type="project" value="UniProtKB-KW"/>
</dbReference>
<keyword evidence="2 5" id="KW-0645">Protease</keyword>
<evidence type="ECO:0000259" key="8">
    <source>
        <dbReference type="Pfam" id="PF00082"/>
    </source>
</evidence>
<evidence type="ECO:0000313" key="9">
    <source>
        <dbReference type="EMBL" id="KAK2616821.1"/>
    </source>
</evidence>
<name>A0AAJ0G2W8_9HYPO</name>
<evidence type="ECO:0000256" key="1">
    <source>
        <dbReference type="ARBA" id="ARBA00011073"/>
    </source>
</evidence>